<dbReference type="Proteomes" id="UP000238196">
    <property type="component" value="Unassembled WGS sequence"/>
</dbReference>
<evidence type="ECO:0000313" key="2">
    <source>
        <dbReference type="Proteomes" id="UP000238196"/>
    </source>
</evidence>
<organism evidence="1 2">
    <name type="scientific">Proteobacteria bacterium 228</name>
    <dbReference type="NCBI Taxonomy" id="2083153"/>
    <lineage>
        <taxon>Bacteria</taxon>
        <taxon>Pseudomonadati</taxon>
        <taxon>Pseudomonadota</taxon>
    </lineage>
</organism>
<reference evidence="1 2" key="1">
    <citation type="submission" date="2018-02" db="EMBL/GenBank/DDBJ databases">
        <title>novel marine gammaproteobacteria from coastal saline agro ecosystem.</title>
        <authorList>
            <person name="Krishnan R."/>
            <person name="Ramesh Kumar N."/>
        </authorList>
    </citation>
    <scope>NUCLEOTIDE SEQUENCE [LARGE SCALE GENOMIC DNA]</scope>
    <source>
        <strain evidence="1 2">228</strain>
    </source>
</reference>
<evidence type="ECO:0000313" key="1">
    <source>
        <dbReference type="EMBL" id="PPC78603.1"/>
    </source>
</evidence>
<proteinExistence type="predicted"/>
<protein>
    <submittedName>
        <fullName evidence="1">Uncharacterized protein</fullName>
    </submittedName>
</protein>
<gene>
    <name evidence="1" type="ORF">C4K68_03590</name>
</gene>
<sequence>MKFKQPVHLNILSRRSMKKPEDFFHRLQLHVDILQDYKIEKWGWWEPFRRDFINTTKEEFIPDDRYGAADSVHWKRSSKPRAFGSFYVARKSGADYLLDTHSSETFECELKDVNQEQLVQYMCRSMLETDGDIAILDTVSAQYKEAKRAHDLLEGAFIELERKSLNTHTLRHWLPDIYWGTAFGPAYIELFGMENLLSCPAFRVEKLSESAVYIQLTSDINDVVVNPEKVINLTSIVKNHLGTDAFFDPEKAYKLRVGIHEEKDYQRPPPIGTVFKVPEFELIDDEHMNDSHIWK</sequence>
<name>A0A2S5KV52_9PROT</name>
<dbReference type="OrthoDB" id="6654889at2"/>
<accession>A0A2S5KV52</accession>
<comment type="caution">
    <text evidence="1">The sequence shown here is derived from an EMBL/GenBank/DDBJ whole genome shotgun (WGS) entry which is preliminary data.</text>
</comment>
<dbReference type="EMBL" id="PRLP01000012">
    <property type="protein sequence ID" value="PPC78603.1"/>
    <property type="molecule type" value="Genomic_DNA"/>
</dbReference>
<dbReference type="AlphaFoldDB" id="A0A2S5KV52"/>